<gene>
    <name evidence="1" type="ORF">KV110_04665</name>
</gene>
<organism evidence="1 2">
    <name type="scientific">Nocardia iowensis</name>
    <dbReference type="NCBI Taxonomy" id="204891"/>
    <lineage>
        <taxon>Bacteria</taxon>
        <taxon>Bacillati</taxon>
        <taxon>Actinomycetota</taxon>
        <taxon>Actinomycetes</taxon>
        <taxon>Mycobacteriales</taxon>
        <taxon>Nocardiaceae</taxon>
        <taxon>Nocardia</taxon>
    </lineage>
</organism>
<dbReference type="Proteomes" id="UP000694257">
    <property type="component" value="Chromosome"/>
</dbReference>
<accession>A0ABX8RS35</accession>
<evidence type="ECO:0008006" key="3">
    <source>
        <dbReference type="Google" id="ProtNLM"/>
    </source>
</evidence>
<sequence length="137" mass="15320">MEIEDSGTELSKILANSRSSDNATRVSAIPELGRYIDQRSARDRLEQIMVEDEIVTMRVDAAEQLARYGGESGLLAVLNELGRRSKDSDIDYTAYMLSELDNFGEFPVLSKAMSIDKTLMSPDAEIGLQNLRELMQQ</sequence>
<evidence type="ECO:0000313" key="2">
    <source>
        <dbReference type="Proteomes" id="UP000694257"/>
    </source>
</evidence>
<evidence type="ECO:0000313" key="1">
    <source>
        <dbReference type="EMBL" id="QXN92448.1"/>
    </source>
</evidence>
<protein>
    <recommendedName>
        <fullName evidence="3">HEAT repeat domain-containing protein</fullName>
    </recommendedName>
</protein>
<dbReference type="RefSeq" id="WP_218473740.1">
    <property type="nucleotide sequence ID" value="NZ_BAABJN010000005.1"/>
</dbReference>
<proteinExistence type="predicted"/>
<name>A0ABX8RS35_NOCIO</name>
<reference evidence="1 2" key="1">
    <citation type="submission" date="2021-07" db="EMBL/GenBank/DDBJ databases">
        <title>Whole Genome Sequence of Nocardia Iowensis.</title>
        <authorList>
            <person name="Lamm A."/>
            <person name="Collins-Fairclough A.M."/>
            <person name="Bunk B."/>
            <person name="Sproer C."/>
        </authorList>
    </citation>
    <scope>NUCLEOTIDE SEQUENCE [LARGE SCALE GENOMIC DNA]</scope>
    <source>
        <strain evidence="1 2">NRRL 5646</strain>
    </source>
</reference>
<keyword evidence="2" id="KW-1185">Reference proteome</keyword>
<dbReference type="EMBL" id="CP078145">
    <property type="protein sequence ID" value="QXN92448.1"/>
    <property type="molecule type" value="Genomic_DNA"/>
</dbReference>